<dbReference type="STRING" id="1186196.SAMN04489841_0233"/>
<dbReference type="PANTHER" id="PTHR34236">
    <property type="entry name" value="DIMETHYL SULFOXIDE REDUCTASE TRANSCRIPTIONAL ACTIVATOR"/>
    <property type="match status" value="1"/>
</dbReference>
<dbReference type="InterPro" id="IPR007050">
    <property type="entry name" value="HTH_bacterioopsin"/>
</dbReference>
<accession>A0A1H8ZS95</accession>
<dbReference type="Gene3D" id="1.10.10.10">
    <property type="entry name" value="Winged helix-like DNA-binding domain superfamily/Winged helix DNA-binding domain"/>
    <property type="match status" value="1"/>
</dbReference>
<evidence type="ECO:0000259" key="3">
    <source>
        <dbReference type="Pfam" id="PF04967"/>
    </source>
</evidence>
<keyword evidence="6" id="KW-1185">Reference proteome</keyword>
<evidence type="ECO:0000256" key="2">
    <source>
        <dbReference type="ARBA" id="ARBA00023163"/>
    </source>
</evidence>
<dbReference type="PANTHER" id="PTHR34236:SF1">
    <property type="entry name" value="DIMETHYL SULFOXIDE REDUCTASE TRANSCRIPTIONAL ACTIVATOR"/>
    <property type="match status" value="1"/>
</dbReference>
<dbReference type="AlphaFoldDB" id="A0A1H8ZS95"/>
<keyword evidence="2" id="KW-0804">Transcription</keyword>
<dbReference type="Proteomes" id="UP000199114">
    <property type="component" value="Unassembled WGS sequence"/>
</dbReference>
<keyword evidence="1" id="KW-0805">Transcription regulation</keyword>
<gene>
    <name evidence="5" type="ORF">SAMN04489841_0233</name>
</gene>
<evidence type="ECO:0000313" key="5">
    <source>
        <dbReference type="EMBL" id="SEP66588.1"/>
    </source>
</evidence>
<proteinExistence type="predicted"/>
<name>A0A1H8ZS95_9EURY</name>
<feature type="domain" description="HTH bat-type" evidence="3">
    <location>
        <begin position="161"/>
        <end position="213"/>
    </location>
</feature>
<dbReference type="RefSeq" id="WP_090611908.1">
    <property type="nucleotide sequence ID" value="NZ_FOFD01000001.1"/>
</dbReference>
<dbReference type="EMBL" id="FOFD01000001">
    <property type="protein sequence ID" value="SEP66588.1"/>
    <property type="molecule type" value="Genomic_DNA"/>
</dbReference>
<evidence type="ECO:0000313" key="6">
    <source>
        <dbReference type="Proteomes" id="UP000199114"/>
    </source>
</evidence>
<sequence>MRAVTFTLDQPESSHIAYRMFGADSEFEREQIYHLNVLADETVILLGRLRGDLDEARRLLGDHTDVLGYSISSEEPQNGLVYIHARPPPAMKRFLELPRIHEVFFNFPIGSTSDGRLSVEMLGETNDVLREALADVPPQLDVTIERIGPYPDAGGHIVALLTDRQREVLDVALSLGYYDVPRQATHSDIAERLDCSVATVGEHLQKIESRVFKHIRP</sequence>
<evidence type="ECO:0000259" key="4">
    <source>
        <dbReference type="Pfam" id="PF24278"/>
    </source>
</evidence>
<organism evidence="5 6">
    <name type="scientific">Natrinema salaciae</name>
    <dbReference type="NCBI Taxonomy" id="1186196"/>
    <lineage>
        <taxon>Archaea</taxon>
        <taxon>Methanobacteriati</taxon>
        <taxon>Methanobacteriota</taxon>
        <taxon>Stenosarchaea group</taxon>
        <taxon>Halobacteria</taxon>
        <taxon>Halobacteriales</taxon>
        <taxon>Natrialbaceae</taxon>
        <taxon>Natrinema</taxon>
    </lineage>
</organism>
<dbReference type="OrthoDB" id="27447at2157"/>
<feature type="domain" description="HVO-0513-like N-terminal" evidence="4">
    <location>
        <begin position="15"/>
        <end position="150"/>
    </location>
</feature>
<evidence type="ECO:0000256" key="1">
    <source>
        <dbReference type="ARBA" id="ARBA00023015"/>
    </source>
</evidence>
<protein>
    <submittedName>
        <fullName evidence="5">HTH DNA binding domain-containing protein</fullName>
    </submittedName>
</protein>
<dbReference type="InterPro" id="IPR036388">
    <property type="entry name" value="WH-like_DNA-bd_sf"/>
</dbReference>
<dbReference type="Pfam" id="PF04967">
    <property type="entry name" value="HTH_10"/>
    <property type="match status" value="1"/>
</dbReference>
<dbReference type="Pfam" id="PF24278">
    <property type="entry name" value="HVO_0513_N"/>
    <property type="match status" value="1"/>
</dbReference>
<reference evidence="6" key="1">
    <citation type="submission" date="2016-10" db="EMBL/GenBank/DDBJ databases">
        <authorList>
            <person name="Varghese N."/>
            <person name="Submissions S."/>
        </authorList>
    </citation>
    <scope>NUCLEOTIDE SEQUENCE [LARGE SCALE GENOMIC DNA]</scope>
    <source>
        <strain evidence="6">DSM 25055</strain>
    </source>
</reference>
<dbReference type="InterPro" id="IPR056493">
    <property type="entry name" value="HVO_0513_N"/>
</dbReference>